<dbReference type="InterPro" id="IPR045584">
    <property type="entry name" value="Pilin-like"/>
</dbReference>
<evidence type="ECO:0000313" key="2">
    <source>
        <dbReference type="EMBL" id="RJP58536.1"/>
    </source>
</evidence>
<dbReference type="Gene3D" id="3.30.700.10">
    <property type="entry name" value="Glycoprotein, Type 4 Pilin"/>
    <property type="match status" value="1"/>
</dbReference>
<proteinExistence type="predicted"/>
<dbReference type="NCBIfam" id="TIGR02532">
    <property type="entry name" value="IV_pilin_GFxxxE"/>
    <property type="match status" value="1"/>
</dbReference>
<name>A0A3A4R263_9BACT</name>
<evidence type="ECO:0000256" key="1">
    <source>
        <dbReference type="SAM" id="Phobius"/>
    </source>
</evidence>
<keyword evidence="1" id="KW-0812">Transmembrane</keyword>
<dbReference type="Proteomes" id="UP000266426">
    <property type="component" value="Unassembled WGS sequence"/>
</dbReference>
<sequence length="267" mass="29970">MAAVIICLLIFMWNGSQKRICKMTRITIRTIKNHNHILSCKGFSMIELLTVLAIILLVVTLSVGTYQRIRLKSYQMTCLSNLKAISYSMGMYVNDHKGAMVPYINSEGDRWPTILVENQYLHEGTYYEPAGILEGSARDVGQEPLLCYTDQSDNNLFFVDKYAAGGSYAINRDISSGPGVERKWSHIQNAQYKILVSDYNHQGIESSQNFAMSALTNSNNWQDGGTANEGTIGTPHFGNANCLYADWHAGVQKTFSDENFSLEMNYN</sequence>
<organism evidence="2 3">
    <name type="scientific">Candidatus Auribacter fodinae</name>
    <dbReference type="NCBI Taxonomy" id="2093366"/>
    <lineage>
        <taxon>Bacteria</taxon>
        <taxon>Pseudomonadati</taxon>
        <taxon>Candidatus Auribacterota</taxon>
        <taxon>Candidatus Auribacteria</taxon>
        <taxon>Candidatus Auribacterales</taxon>
        <taxon>Candidatus Auribacteraceae</taxon>
        <taxon>Candidatus Auribacter</taxon>
    </lineage>
</organism>
<keyword evidence="1" id="KW-1133">Transmembrane helix</keyword>
<dbReference type="SUPFAM" id="SSF54523">
    <property type="entry name" value="Pili subunits"/>
    <property type="match status" value="1"/>
</dbReference>
<keyword evidence="1" id="KW-0472">Membrane</keyword>
<evidence type="ECO:0000313" key="3">
    <source>
        <dbReference type="Proteomes" id="UP000266426"/>
    </source>
</evidence>
<gene>
    <name evidence="2" type="ORF">C4541_07830</name>
</gene>
<dbReference type="InterPro" id="IPR012902">
    <property type="entry name" value="N_methyl_site"/>
</dbReference>
<reference evidence="2 3" key="1">
    <citation type="journal article" date="2017" name="ISME J.">
        <title>Energy and carbon metabolisms in a deep terrestrial subsurface fluid microbial community.</title>
        <authorList>
            <person name="Momper L."/>
            <person name="Jungbluth S.P."/>
            <person name="Lee M.D."/>
            <person name="Amend J.P."/>
        </authorList>
    </citation>
    <scope>NUCLEOTIDE SEQUENCE [LARGE SCALE GENOMIC DNA]</scope>
    <source>
        <strain evidence="2">SURF_26</strain>
    </source>
</reference>
<protein>
    <submittedName>
        <fullName evidence="2">Prepilin-type N-terminal cleavage/methylation domain-containing protein</fullName>
    </submittedName>
</protein>
<comment type="caution">
    <text evidence="2">The sequence shown here is derived from an EMBL/GenBank/DDBJ whole genome shotgun (WGS) entry which is preliminary data.</text>
</comment>
<feature type="transmembrane region" description="Helical" evidence="1">
    <location>
        <begin position="42"/>
        <end position="66"/>
    </location>
</feature>
<dbReference type="EMBL" id="QZJZ01000065">
    <property type="protein sequence ID" value="RJP58536.1"/>
    <property type="molecule type" value="Genomic_DNA"/>
</dbReference>
<accession>A0A3A4R263</accession>
<dbReference type="AlphaFoldDB" id="A0A3A4R263"/>